<sequence length="118" mass="12771">EVETAIVEHRAVAEAAAVSAPHAIKGQSIHVFVVLNNGYELSAELERDIKRRARDRIGALAEPDVIRAVSGLPKTMSGKVMRRILHKIAGNECELGDTSTLADDTILDELFAISGVKR</sequence>
<dbReference type="SUPFAM" id="SSF56801">
    <property type="entry name" value="Acetyl-CoA synthetase-like"/>
    <property type="match status" value="1"/>
</dbReference>
<dbReference type="AlphaFoldDB" id="A0A7R9QST0"/>
<proteinExistence type="predicted"/>
<feature type="domain" description="AMP-binding enzyme C-terminal" evidence="1">
    <location>
        <begin position="1"/>
        <end position="79"/>
    </location>
</feature>
<dbReference type="Proteomes" id="UP000728032">
    <property type="component" value="Unassembled WGS sequence"/>
</dbReference>
<dbReference type="InterPro" id="IPR025110">
    <property type="entry name" value="AMP-bd_C"/>
</dbReference>
<evidence type="ECO:0000313" key="3">
    <source>
        <dbReference type="Proteomes" id="UP000728032"/>
    </source>
</evidence>
<dbReference type="EMBL" id="CAJPVJ010009470">
    <property type="protein sequence ID" value="CAG2172613.1"/>
    <property type="molecule type" value="Genomic_DNA"/>
</dbReference>
<evidence type="ECO:0000259" key="1">
    <source>
        <dbReference type="Pfam" id="PF13193"/>
    </source>
</evidence>
<dbReference type="EMBL" id="OC924295">
    <property type="protein sequence ID" value="CAD7655426.1"/>
    <property type="molecule type" value="Genomic_DNA"/>
</dbReference>
<protein>
    <recommendedName>
        <fullName evidence="1">AMP-binding enzyme C-terminal domain-containing protein</fullName>
    </recommendedName>
</protein>
<dbReference type="Gene3D" id="3.30.300.30">
    <property type="match status" value="1"/>
</dbReference>
<reference evidence="2" key="1">
    <citation type="submission" date="2020-11" db="EMBL/GenBank/DDBJ databases">
        <authorList>
            <person name="Tran Van P."/>
        </authorList>
    </citation>
    <scope>NUCLEOTIDE SEQUENCE</scope>
</reference>
<dbReference type="InterPro" id="IPR045851">
    <property type="entry name" value="AMP-bd_C_sf"/>
</dbReference>
<evidence type="ECO:0000313" key="2">
    <source>
        <dbReference type="EMBL" id="CAD7655426.1"/>
    </source>
</evidence>
<gene>
    <name evidence="2" type="ORF">ONB1V03_LOCUS12069</name>
</gene>
<accession>A0A7R9QST0</accession>
<dbReference type="GO" id="GO:0003987">
    <property type="term" value="F:acetate-CoA ligase activity"/>
    <property type="evidence" value="ECO:0007669"/>
    <property type="project" value="TreeGrafter"/>
</dbReference>
<name>A0A7R9QST0_9ACAR</name>
<keyword evidence="3" id="KW-1185">Reference proteome</keyword>
<dbReference type="GO" id="GO:0006085">
    <property type="term" value="P:acetyl-CoA biosynthetic process"/>
    <property type="evidence" value="ECO:0007669"/>
    <property type="project" value="TreeGrafter"/>
</dbReference>
<dbReference type="PANTHER" id="PTHR24095:SF14">
    <property type="entry name" value="ACETYL-COENZYME A SYNTHETASE 1"/>
    <property type="match status" value="1"/>
</dbReference>
<organism evidence="2">
    <name type="scientific">Oppiella nova</name>
    <dbReference type="NCBI Taxonomy" id="334625"/>
    <lineage>
        <taxon>Eukaryota</taxon>
        <taxon>Metazoa</taxon>
        <taxon>Ecdysozoa</taxon>
        <taxon>Arthropoda</taxon>
        <taxon>Chelicerata</taxon>
        <taxon>Arachnida</taxon>
        <taxon>Acari</taxon>
        <taxon>Acariformes</taxon>
        <taxon>Sarcoptiformes</taxon>
        <taxon>Oribatida</taxon>
        <taxon>Brachypylina</taxon>
        <taxon>Oppioidea</taxon>
        <taxon>Oppiidae</taxon>
        <taxon>Oppiella</taxon>
    </lineage>
</organism>
<dbReference type="Pfam" id="PF13193">
    <property type="entry name" value="AMP-binding_C"/>
    <property type="match status" value="1"/>
</dbReference>
<dbReference type="PANTHER" id="PTHR24095">
    <property type="entry name" value="ACETYL-COENZYME A SYNTHETASE"/>
    <property type="match status" value="1"/>
</dbReference>
<feature type="non-terminal residue" evidence="2">
    <location>
        <position position="1"/>
    </location>
</feature>
<dbReference type="OrthoDB" id="6537803at2759"/>